<dbReference type="OrthoDB" id="3431467at2"/>
<evidence type="ECO:0000313" key="1">
    <source>
        <dbReference type="EMBL" id="TDD91338.1"/>
    </source>
</evidence>
<dbReference type="AlphaFoldDB" id="A0A4R5BVZ7"/>
<evidence type="ECO:0000313" key="2">
    <source>
        <dbReference type="Proteomes" id="UP000294513"/>
    </source>
</evidence>
<dbReference type="RefSeq" id="WP_131892365.1">
    <property type="nucleotide sequence ID" value="NZ_SMKU01000045.1"/>
</dbReference>
<dbReference type="Proteomes" id="UP000294513">
    <property type="component" value="Unassembled WGS sequence"/>
</dbReference>
<gene>
    <name evidence="1" type="ORF">E1298_11960</name>
</gene>
<dbReference type="EMBL" id="SMKU01000045">
    <property type="protein sequence ID" value="TDD91338.1"/>
    <property type="molecule type" value="Genomic_DNA"/>
</dbReference>
<name>A0A4R5BVZ7_9ACTN</name>
<keyword evidence="2" id="KW-1185">Reference proteome</keyword>
<proteinExistence type="predicted"/>
<sequence length="94" mass="9851">MGTAALSTVIRSDASLIAEVGLRFPGWAAWRSGTFRWWAYRTAAAALTIGQLRAGCRLIVDADTFTELCSAIGAENDLAHRAEPAAALPGTACA</sequence>
<accession>A0A4R5BVZ7</accession>
<protein>
    <submittedName>
        <fullName evidence="1">Uncharacterized protein</fullName>
    </submittedName>
</protein>
<organism evidence="1 2">
    <name type="scientific">Actinomadura rubrisoli</name>
    <dbReference type="NCBI Taxonomy" id="2530368"/>
    <lineage>
        <taxon>Bacteria</taxon>
        <taxon>Bacillati</taxon>
        <taxon>Actinomycetota</taxon>
        <taxon>Actinomycetes</taxon>
        <taxon>Streptosporangiales</taxon>
        <taxon>Thermomonosporaceae</taxon>
        <taxon>Actinomadura</taxon>
    </lineage>
</organism>
<comment type="caution">
    <text evidence="1">The sequence shown here is derived from an EMBL/GenBank/DDBJ whole genome shotgun (WGS) entry which is preliminary data.</text>
</comment>
<reference evidence="1 2" key="1">
    <citation type="submission" date="2019-03" db="EMBL/GenBank/DDBJ databases">
        <title>Draft genome sequences of novel Actinobacteria.</title>
        <authorList>
            <person name="Sahin N."/>
            <person name="Ay H."/>
            <person name="Saygin H."/>
        </authorList>
    </citation>
    <scope>NUCLEOTIDE SEQUENCE [LARGE SCALE GENOMIC DNA]</scope>
    <source>
        <strain evidence="1 2">H3C3</strain>
    </source>
</reference>